<reference evidence="8" key="1">
    <citation type="submission" date="2021-01" db="EMBL/GenBank/DDBJ databases">
        <authorList>
            <person name="Corre E."/>
            <person name="Pelletier E."/>
            <person name="Niang G."/>
            <person name="Scheremetjew M."/>
            <person name="Finn R."/>
            <person name="Kale V."/>
            <person name="Holt S."/>
            <person name="Cochrane G."/>
            <person name="Meng A."/>
            <person name="Brown T."/>
            <person name="Cohen L."/>
        </authorList>
    </citation>
    <scope>NUCLEOTIDE SEQUENCE</scope>
    <source>
        <strain evidence="8">CCMP622</strain>
    </source>
</reference>
<evidence type="ECO:0000256" key="6">
    <source>
        <dbReference type="SAM" id="Phobius"/>
    </source>
</evidence>
<dbReference type="SUPFAM" id="SSF103473">
    <property type="entry name" value="MFS general substrate transporter"/>
    <property type="match status" value="1"/>
</dbReference>
<evidence type="ECO:0000256" key="2">
    <source>
        <dbReference type="ARBA" id="ARBA00022448"/>
    </source>
</evidence>
<dbReference type="PROSITE" id="PS51257">
    <property type="entry name" value="PROKAR_LIPOPROTEIN"/>
    <property type="match status" value="1"/>
</dbReference>
<dbReference type="GO" id="GO:0012505">
    <property type="term" value="C:endomembrane system"/>
    <property type="evidence" value="ECO:0007669"/>
    <property type="project" value="UniProtKB-SubCell"/>
</dbReference>
<dbReference type="GO" id="GO:0022857">
    <property type="term" value="F:transmembrane transporter activity"/>
    <property type="evidence" value="ECO:0007669"/>
    <property type="project" value="InterPro"/>
</dbReference>
<dbReference type="PROSITE" id="PS50850">
    <property type="entry name" value="MFS"/>
    <property type="match status" value="1"/>
</dbReference>
<dbReference type="InterPro" id="IPR036259">
    <property type="entry name" value="MFS_trans_sf"/>
</dbReference>
<dbReference type="Gene3D" id="1.20.1250.20">
    <property type="entry name" value="MFS general substrate transporter like domains"/>
    <property type="match status" value="1"/>
</dbReference>
<dbReference type="PANTHER" id="PTHR23510:SF3">
    <property type="entry name" value="MAJOR FACILITATOR SUPERFAMILY DOMAIN-CONTAINING PROTEIN 8"/>
    <property type="match status" value="1"/>
</dbReference>
<feature type="transmembrane region" description="Helical" evidence="6">
    <location>
        <begin position="434"/>
        <end position="458"/>
    </location>
</feature>
<feature type="transmembrane region" description="Helical" evidence="6">
    <location>
        <begin position="47"/>
        <end position="66"/>
    </location>
</feature>
<evidence type="ECO:0000313" key="8">
    <source>
        <dbReference type="EMBL" id="CAD9758148.1"/>
    </source>
</evidence>
<gene>
    <name evidence="8" type="ORF">LSP00402_LOCUS7046</name>
</gene>
<feature type="transmembrane region" description="Helical" evidence="6">
    <location>
        <begin position="334"/>
        <end position="354"/>
    </location>
</feature>
<comment type="subcellular location">
    <subcellularLocation>
        <location evidence="1">Endomembrane system</location>
        <topology evidence="1">Multi-pass membrane protein</topology>
    </subcellularLocation>
</comment>
<dbReference type="EMBL" id="HBHP01011359">
    <property type="protein sequence ID" value="CAD9758148.1"/>
    <property type="molecule type" value="Transcribed_RNA"/>
</dbReference>
<evidence type="ECO:0000259" key="7">
    <source>
        <dbReference type="PROSITE" id="PS50850"/>
    </source>
</evidence>
<evidence type="ECO:0000256" key="3">
    <source>
        <dbReference type="ARBA" id="ARBA00022692"/>
    </source>
</evidence>
<keyword evidence="2" id="KW-0813">Transport</keyword>
<evidence type="ECO:0000256" key="5">
    <source>
        <dbReference type="ARBA" id="ARBA00023136"/>
    </source>
</evidence>
<feature type="transmembrane region" description="Helical" evidence="6">
    <location>
        <begin position="78"/>
        <end position="96"/>
    </location>
</feature>
<name>A0A7S2TLU7_9EUKA</name>
<sequence length="482" mass="52857">MPSIESRACGLDWQAFVYMNVFLACSSFSCALPTIEPYLEELGALPLWAYAVAIYSVGQFLASPIWGYLCSVYRSEYTLYASLLIGIVGGLLYATARTGVEILIARLLIGLYTGSQEACHRTIVVRCTTDNERTVAQAGVSTATVLGFLFGPALAGIFFFKPLGPVYFLGVPLRLDTFTGPGWLIVVFCFISSFFVTIGLTQEQTQGLPLCAATTNDAKKAGQGYKALPGSDEVRYGALDREDAKASGVVRDLEKEICSSRMPIRVSGIIICGLVLFVNALGFSAYETITTPLVKNDFGWDLFYADLLFVAAGIVCILVFFIIRVTSASVEDRYLLLCGVLFSTAGYGLMLEFFDNRMNLTRFLIGFAAVNAAMELNRSVTMSLASKILPPSSRNHGLLQGLLISCVACARIIGPMYAVWVWNATDRDKFSQGHWVFVGLFLCFLVTTIAYGASFHYLRSHRDLYLQWLVETGQAVSQKIKT</sequence>
<feature type="domain" description="Major facilitator superfamily (MFS) profile" evidence="7">
    <location>
        <begin position="1"/>
        <end position="462"/>
    </location>
</feature>
<accession>A0A7S2TLU7</accession>
<feature type="transmembrane region" description="Helical" evidence="6">
    <location>
        <begin position="302"/>
        <end position="322"/>
    </location>
</feature>
<dbReference type="PANTHER" id="PTHR23510">
    <property type="entry name" value="INNER MEMBRANE TRANSPORT PROTEIN YAJR"/>
    <property type="match status" value="1"/>
</dbReference>
<dbReference type="AlphaFoldDB" id="A0A7S2TLU7"/>
<evidence type="ECO:0000256" key="1">
    <source>
        <dbReference type="ARBA" id="ARBA00004127"/>
    </source>
</evidence>
<protein>
    <recommendedName>
        <fullName evidence="7">Major facilitator superfamily (MFS) profile domain-containing protein</fullName>
    </recommendedName>
</protein>
<feature type="transmembrane region" description="Helical" evidence="6">
    <location>
        <begin position="264"/>
        <end position="282"/>
    </location>
</feature>
<dbReference type="InterPro" id="IPR051068">
    <property type="entry name" value="MFS_Domain-Containing_Protein"/>
</dbReference>
<dbReference type="InterPro" id="IPR011701">
    <property type="entry name" value="MFS"/>
</dbReference>
<feature type="transmembrane region" description="Helical" evidence="6">
    <location>
        <begin position="138"/>
        <end position="160"/>
    </location>
</feature>
<evidence type="ECO:0000256" key="4">
    <source>
        <dbReference type="ARBA" id="ARBA00022989"/>
    </source>
</evidence>
<proteinExistence type="predicted"/>
<feature type="transmembrane region" description="Helical" evidence="6">
    <location>
        <begin position="180"/>
        <end position="200"/>
    </location>
</feature>
<keyword evidence="5 6" id="KW-0472">Membrane</keyword>
<dbReference type="GO" id="GO:0005765">
    <property type="term" value="C:lysosomal membrane"/>
    <property type="evidence" value="ECO:0007669"/>
    <property type="project" value="TreeGrafter"/>
</dbReference>
<feature type="transmembrane region" description="Helical" evidence="6">
    <location>
        <begin position="15"/>
        <end position="35"/>
    </location>
</feature>
<keyword evidence="4 6" id="KW-1133">Transmembrane helix</keyword>
<dbReference type="Pfam" id="PF07690">
    <property type="entry name" value="MFS_1"/>
    <property type="match status" value="2"/>
</dbReference>
<feature type="transmembrane region" description="Helical" evidence="6">
    <location>
        <begin position="398"/>
        <end position="422"/>
    </location>
</feature>
<organism evidence="8">
    <name type="scientific">Lotharella oceanica</name>
    <dbReference type="NCBI Taxonomy" id="641309"/>
    <lineage>
        <taxon>Eukaryota</taxon>
        <taxon>Sar</taxon>
        <taxon>Rhizaria</taxon>
        <taxon>Cercozoa</taxon>
        <taxon>Chlorarachniophyceae</taxon>
        <taxon>Lotharella</taxon>
    </lineage>
</organism>
<keyword evidence="3 6" id="KW-0812">Transmembrane</keyword>
<dbReference type="InterPro" id="IPR020846">
    <property type="entry name" value="MFS_dom"/>
</dbReference>